<keyword evidence="1" id="KW-1133">Transmembrane helix</keyword>
<proteinExistence type="predicted"/>
<organism evidence="2 3">
    <name type="scientific">Faecalicatena contorta</name>
    <dbReference type="NCBI Taxonomy" id="39482"/>
    <lineage>
        <taxon>Bacteria</taxon>
        <taxon>Bacillati</taxon>
        <taxon>Bacillota</taxon>
        <taxon>Clostridia</taxon>
        <taxon>Lachnospirales</taxon>
        <taxon>Lachnospiraceae</taxon>
        <taxon>Faecalicatena</taxon>
    </lineage>
</organism>
<evidence type="ECO:0000256" key="1">
    <source>
        <dbReference type="SAM" id="Phobius"/>
    </source>
</evidence>
<dbReference type="EMBL" id="CYZU01000017">
    <property type="protein sequence ID" value="CUO40335.1"/>
    <property type="molecule type" value="Genomic_DNA"/>
</dbReference>
<dbReference type="RefSeq" id="WP_050640522.1">
    <property type="nucleotide sequence ID" value="NZ_BAAACT010000199.1"/>
</dbReference>
<gene>
    <name evidence="2" type="ORF">ERS852491_02098</name>
</gene>
<evidence type="ECO:0000313" key="2">
    <source>
        <dbReference type="EMBL" id="CUO40335.1"/>
    </source>
</evidence>
<dbReference type="STRING" id="39482.ERS852491_02098"/>
<keyword evidence="1" id="KW-0472">Membrane</keyword>
<keyword evidence="1" id="KW-0812">Transmembrane</keyword>
<dbReference type="OrthoDB" id="3035133at2"/>
<dbReference type="AlphaFoldDB" id="A0A174EWG7"/>
<sequence>MDFVTILIMGSIIASTLLMIIGPLMEFRGKIFFLESKHAPVTRKRYGMWVMALGAVMFIGGCVLRNWLSGHIITVIVLGGYAVWFIGGFIAVIRNEVIKMLGE</sequence>
<evidence type="ECO:0000313" key="3">
    <source>
        <dbReference type="Proteomes" id="UP000095544"/>
    </source>
</evidence>
<reference evidence="2 3" key="1">
    <citation type="submission" date="2015-09" db="EMBL/GenBank/DDBJ databases">
        <authorList>
            <consortium name="Pathogen Informatics"/>
        </authorList>
    </citation>
    <scope>NUCLEOTIDE SEQUENCE [LARGE SCALE GENOMIC DNA]</scope>
    <source>
        <strain evidence="2 3">2789STDY5834876</strain>
    </source>
</reference>
<accession>A0A174EWG7</accession>
<feature type="transmembrane region" description="Helical" evidence="1">
    <location>
        <begin position="72"/>
        <end position="93"/>
    </location>
</feature>
<feature type="transmembrane region" description="Helical" evidence="1">
    <location>
        <begin position="46"/>
        <end position="66"/>
    </location>
</feature>
<protein>
    <submittedName>
        <fullName evidence="2">Uncharacterized protein</fullName>
    </submittedName>
</protein>
<dbReference type="Proteomes" id="UP000095544">
    <property type="component" value="Unassembled WGS sequence"/>
</dbReference>
<feature type="transmembrane region" description="Helical" evidence="1">
    <location>
        <begin position="6"/>
        <end position="25"/>
    </location>
</feature>
<name>A0A174EWG7_9FIRM</name>